<evidence type="ECO:0008006" key="4">
    <source>
        <dbReference type="Google" id="ProtNLM"/>
    </source>
</evidence>
<feature type="region of interest" description="Disordered" evidence="1">
    <location>
        <begin position="23"/>
        <end position="46"/>
    </location>
</feature>
<reference evidence="2" key="1">
    <citation type="submission" date="2020-03" db="EMBL/GenBank/DDBJ databases">
        <title>A mixture of massive structural variations and highly conserved coding sequences in Ustilaginoidea virens genome.</title>
        <authorList>
            <person name="Zhang K."/>
            <person name="Zhao Z."/>
            <person name="Zhang Z."/>
            <person name="Li Y."/>
            <person name="Hsiang T."/>
            <person name="Sun W."/>
        </authorList>
    </citation>
    <scope>NUCLEOTIDE SEQUENCE</scope>
    <source>
        <strain evidence="2">UV-8b</strain>
    </source>
</reference>
<organism evidence="2 3">
    <name type="scientific">Ustilaginoidea virens</name>
    <name type="common">Rice false smut fungus</name>
    <name type="synonym">Villosiclava virens</name>
    <dbReference type="NCBI Taxonomy" id="1159556"/>
    <lineage>
        <taxon>Eukaryota</taxon>
        <taxon>Fungi</taxon>
        <taxon>Dikarya</taxon>
        <taxon>Ascomycota</taxon>
        <taxon>Pezizomycotina</taxon>
        <taxon>Sordariomycetes</taxon>
        <taxon>Hypocreomycetidae</taxon>
        <taxon>Hypocreales</taxon>
        <taxon>Clavicipitaceae</taxon>
        <taxon>Ustilaginoidea</taxon>
    </lineage>
</organism>
<dbReference type="EMBL" id="CP072753">
    <property type="protein sequence ID" value="QUC16212.1"/>
    <property type="molecule type" value="Genomic_DNA"/>
</dbReference>
<feature type="compositionally biased region" description="Basic and acidic residues" evidence="1">
    <location>
        <begin position="93"/>
        <end position="107"/>
    </location>
</feature>
<feature type="region of interest" description="Disordered" evidence="1">
    <location>
        <begin position="83"/>
        <end position="108"/>
    </location>
</feature>
<proteinExistence type="predicted"/>
<protein>
    <recommendedName>
        <fullName evidence="4">SWIM-type domain-containing protein</fullName>
    </recommendedName>
</protein>
<dbReference type="AlphaFoldDB" id="A0A8E5HJ40"/>
<dbReference type="Proteomes" id="UP000027002">
    <property type="component" value="Chromosome 1"/>
</dbReference>
<keyword evidence="3" id="KW-1185">Reference proteome</keyword>
<sequence length="239" mass="26047">MARYSLPDHGEMVLSLIRAISQSSQQPSPSRIGESSPQPQRDEARDPSRELILTLHVLFPNLVLPALDLLDRQLVEKIQVASGENSSANLDQPPRRADSRARVEQPHRRVAPRPSVYCVRSLPLTASSRAATCGPRDRREGSRSHTVHLGVWNCSCAAFALDKYSGPTSNHRVCHVTAELPLMVAHASLDEASGSRAGFPMCKHLLASLLVDDGAEWGALKCVERAVSKCEMAALMSTV</sequence>
<evidence type="ECO:0000313" key="2">
    <source>
        <dbReference type="EMBL" id="QUC16212.1"/>
    </source>
</evidence>
<name>A0A8E5HJ40_USTVR</name>
<dbReference type="RefSeq" id="XP_042993885.1">
    <property type="nucleotide sequence ID" value="XM_043137951.1"/>
</dbReference>
<evidence type="ECO:0000256" key="1">
    <source>
        <dbReference type="SAM" id="MobiDB-lite"/>
    </source>
</evidence>
<evidence type="ECO:0000313" key="3">
    <source>
        <dbReference type="Proteomes" id="UP000027002"/>
    </source>
</evidence>
<dbReference type="KEGG" id="uvi:66061231"/>
<gene>
    <name evidence="2" type="ORF">UV8b_00453</name>
</gene>
<dbReference type="OrthoDB" id="74545at2759"/>
<accession>A0A8E5HJ40</accession>
<dbReference type="GeneID" id="66061231"/>